<sequence length="323" mass="33723">MPSYVYKSGSPTTVTSGTNVYVYTGSSTTARANYIKVYNGSSWVTVYQYDTTPPSGGGISSIVWNQAIPGFTVNYNSTSDADSGLASYTLQYSSNGSSYSDVGAISTSGGAYSYAISSGGRGATHYFRTVAVDNVGLSTTSSALSKVAKPLGDFLFVPTSGDSWNGSQWMGFNANYALYEATVRYSTTYPYGAYFFGSSIVDACKGYAADSGTAYFQRAGASQNNRGNTGTFSFRAHDLISNGSQFTGATFTGTTASVYISGNDGFGSVSIPSDWLTAFANASAYGIGLTGHDAPPGFLRGGTVSSNFNPFLIYSGTVGLTFN</sequence>
<organism evidence="1">
    <name type="scientific">uncultured Caudovirales phage</name>
    <dbReference type="NCBI Taxonomy" id="2100421"/>
    <lineage>
        <taxon>Viruses</taxon>
        <taxon>Duplodnaviria</taxon>
        <taxon>Heunggongvirae</taxon>
        <taxon>Uroviricota</taxon>
        <taxon>Caudoviricetes</taxon>
        <taxon>Peduoviridae</taxon>
        <taxon>Maltschvirus</taxon>
        <taxon>Maltschvirus maltsch</taxon>
    </lineage>
</organism>
<dbReference type="EMBL" id="LR796600">
    <property type="protein sequence ID" value="CAB4153877.1"/>
    <property type="molecule type" value="Genomic_DNA"/>
</dbReference>
<gene>
    <name evidence="1" type="ORF">UFOVP625_32</name>
</gene>
<protein>
    <submittedName>
        <fullName evidence="1">Uncharacterized protein</fullName>
    </submittedName>
</protein>
<proteinExistence type="predicted"/>
<reference evidence="1" key="1">
    <citation type="submission" date="2020-04" db="EMBL/GenBank/DDBJ databases">
        <authorList>
            <person name="Chiriac C."/>
            <person name="Salcher M."/>
            <person name="Ghai R."/>
            <person name="Kavagutti S V."/>
        </authorList>
    </citation>
    <scope>NUCLEOTIDE SEQUENCE</scope>
</reference>
<evidence type="ECO:0000313" key="1">
    <source>
        <dbReference type="EMBL" id="CAB4153877.1"/>
    </source>
</evidence>
<accession>A0A6J5N621</accession>
<name>A0A6J5N621_9CAUD</name>